<dbReference type="InterPro" id="IPR027417">
    <property type="entry name" value="P-loop_NTPase"/>
</dbReference>
<protein>
    <recommendedName>
        <fullName evidence="4">non-specific protein-tyrosine kinase</fullName>
        <ecNumber evidence="4">2.7.10.2</ecNumber>
    </recommendedName>
</protein>
<evidence type="ECO:0000256" key="8">
    <source>
        <dbReference type="ARBA" id="ARBA00022692"/>
    </source>
</evidence>
<comment type="subcellular location">
    <subcellularLocation>
        <location evidence="1">Cell inner membrane</location>
        <topology evidence="1">Multi-pass membrane protein</topology>
    </subcellularLocation>
</comment>
<keyword evidence="23" id="KW-1185">Reference proteome</keyword>
<evidence type="ECO:0000259" key="20">
    <source>
        <dbReference type="Pfam" id="PF13614"/>
    </source>
</evidence>
<evidence type="ECO:0000256" key="12">
    <source>
        <dbReference type="ARBA" id="ARBA00022989"/>
    </source>
</evidence>
<feature type="coiled-coil region" evidence="16">
    <location>
        <begin position="252"/>
        <end position="317"/>
    </location>
</feature>
<dbReference type="KEGG" id="tbv:H9L17_02075"/>
<evidence type="ECO:0000256" key="7">
    <source>
        <dbReference type="ARBA" id="ARBA00022679"/>
    </source>
</evidence>
<dbReference type="PANTHER" id="PTHR32309">
    <property type="entry name" value="TYROSINE-PROTEIN KINASE"/>
    <property type="match status" value="1"/>
</dbReference>
<gene>
    <name evidence="22" type="ORF">H9L17_02075</name>
</gene>
<dbReference type="Pfam" id="PF02706">
    <property type="entry name" value="Wzz"/>
    <property type="match status" value="1"/>
</dbReference>
<keyword evidence="9" id="KW-0547">Nucleotide-binding</keyword>
<dbReference type="Gene3D" id="3.40.50.300">
    <property type="entry name" value="P-loop containing nucleotide triphosphate hydrolases"/>
    <property type="match status" value="1"/>
</dbReference>
<dbReference type="GO" id="GO:0042802">
    <property type="term" value="F:identical protein binding"/>
    <property type="evidence" value="ECO:0007669"/>
    <property type="project" value="UniProtKB-ARBA"/>
</dbReference>
<keyword evidence="10 22" id="KW-0418">Kinase</keyword>
<evidence type="ECO:0000256" key="4">
    <source>
        <dbReference type="ARBA" id="ARBA00011903"/>
    </source>
</evidence>
<reference evidence="22 23" key="1">
    <citation type="submission" date="2020-08" db="EMBL/GenBank/DDBJ databases">
        <title>Genome sequence of Thermomonas brevis KACC 16975T.</title>
        <authorList>
            <person name="Hyun D.-W."/>
            <person name="Bae J.-W."/>
        </authorList>
    </citation>
    <scope>NUCLEOTIDE SEQUENCE [LARGE SCALE GENOMIC DNA]</scope>
    <source>
        <strain evidence="22 23">KACC 16975</strain>
    </source>
</reference>
<evidence type="ECO:0000256" key="16">
    <source>
        <dbReference type="SAM" id="Coils"/>
    </source>
</evidence>
<dbReference type="InterPro" id="IPR032807">
    <property type="entry name" value="GNVR"/>
</dbReference>
<dbReference type="GO" id="GO:0005886">
    <property type="term" value="C:plasma membrane"/>
    <property type="evidence" value="ECO:0007669"/>
    <property type="project" value="UniProtKB-SubCell"/>
</dbReference>
<keyword evidence="12 18" id="KW-1133">Transmembrane helix</keyword>
<evidence type="ECO:0000256" key="14">
    <source>
        <dbReference type="ARBA" id="ARBA00023137"/>
    </source>
</evidence>
<feature type="transmembrane region" description="Helical" evidence="18">
    <location>
        <begin position="67"/>
        <end position="90"/>
    </location>
</feature>
<dbReference type="EC" id="2.7.10.2" evidence="4"/>
<keyword evidence="13 18" id="KW-0472">Membrane</keyword>
<dbReference type="Pfam" id="PF13614">
    <property type="entry name" value="AAA_31"/>
    <property type="match status" value="1"/>
</dbReference>
<dbReference type="NCBIfam" id="TIGR01007">
    <property type="entry name" value="eps_fam"/>
    <property type="match status" value="1"/>
</dbReference>
<sequence>MTEDHLPVGPADENRHLPTRTDGAAAHGLGLHRGGTALALDMQEERRDDDEIDLLAYWRILVKRRRLIASVLAGVVALALLVTLTATPIYRATTVLQLEKDGIQVVQVDGIQPGDDRGGWDPAFLQTQYELLKSRSLAERVANELNLDQAALDRLNDSGWLGRMLALLKPQSKQDAKAMDAAANANAVEELRSAATMIGNSLSIEPVRNSRLVKLNFDSPSAQFSAKVANAIAEGYIASGLERRFGASSYAKTYLEDQLKLTKAKLEDSERKLVQFAQQENLVNTGENGQSLAVQNLTQLNAALAAAQDQRIRAQARWRQASSGAMPADMIGNSNIRVLQQQKGQLLSQYQLKLQTFKPDYPEMQQLKSQIDELDRQVAKEISGVRASVKAEFDAASAQEHMLMGQIAALRTQALDVDGRSIQYNILKREVDTNRQLYDGLLQRYKEVGVAGDVRSNNISIIDRAEVPRWRFKPNLLLNLAIGLLLGAMLGVLAAFLLEFLDDTIKTPDDVEHKLKLPVLGIIPKLGPKENLAEVAADLQSSFSEAYRSVRTALQFATDHGVPKTLLVTSSGPGEGKSTTALALARNLTQLGKRVLLVDADLRKPSLHKTLGLRAESGLSHLLAGGCSFSAAVQQTDDERLHVILAGPLPPNPAELLSGSKLVSLLTIGTERYDHVIIDGPPVLGLADAPILSNAIDGTLLVVNSAKTKIGAAQAALKRLLAARARIVGCLLTKYDARAAGYGYGYGYGGAYSYYTYGDKPRLTKS</sequence>
<dbReference type="Pfam" id="PF13807">
    <property type="entry name" value="GNVR"/>
    <property type="match status" value="1"/>
</dbReference>
<evidence type="ECO:0000259" key="21">
    <source>
        <dbReference type="Pfam" id="PF13807"/>
    </source>
</evidence>
<evidence type="ECO:0000256" key="13">
    <source>
        <dbReference type="ARBA" id="ARBA00023136"/>
    </source>
</evidence>
<keyword evidence="11" id="KW-0067">ATP-binding</keyword>
<evidence type="ECO:0000259" key="19">
    <source>
        <dbReference type="Pfam" id="PF02706"/>
    </source>
</evidence>
<comment type="similarity">
    <text evidence="3">Belongs to the etk/wzc family.</text>
</comment>
<evidence type="ECO:0000256" key="9">
    <source>
        <dbReference type="ARBA" id="ARBA00022741"/>
    </source>
</evidence>
<name>A0A7G9QUF6_9GAMM</name>
<evidence type="ECO:0000256" key="2">
    <source>
        <dbReference type="ARBA" id="ARBA00007316"/>
    </source>
</evidence>
<feature type="domain" description="Tyrosine-protein kinase G-rich" evidence="21">
    <location>
        <begin position="427"/>
        <end position="497"/>
    </location>
</feature>
<dbReference type="CDD" id="cd05387">
    <property type="entry name" value="BY-kinase"/>
    <property type="match status" value="1"/>
</dbReference>
<keyword evidence="7" id="KW-0808">Transferase</keyword>
<feature type="domain" description="Polysaccharide chain length determinant N-terminal" evidence="19">
    <location>
        <begin position="50"/>
        <end position="145"/>
    </location>
</feature>
<evidence type="ECO:0000256" key="17">
    <source>
        <dbReference type="SAM" id="MobiDB-lite"/>
    </source>
</evidence>
<dbReference type="Proteomes" id="UP000515977">
    <property type="component" value="Chromosome"/>
</dbReference>
<keyword evidence="8 18" id="KW-0812">Transmembrane</keyword>
<feature type="domain" description="AAA" evidence="20">
    <location>
        <begin position="574"/>
        <end position="701"/>
    </location>
</feature>
<organism evidence="22 23">
    <name type="scientific">Thermomonas brevis</name>
    <dbReference type="NCBI Taxonomy" id="215691"/>
    <lineage>
        <taxon>Bacteria</taxon>
        <taxon>Pseudomonadati</taxon>
        <taxon>Pseudomonadota</taxon>
        <taxon>Gammaproteobacteria</taxon>
        <taxon>Lysobacterales</taxon>
        <taxon>Lysobacteraceae</taxon>
        <taxon>Thermomonas</taxon>
    </lineage>
</organism>
<evidence type="ECO:0000256" key="18">
    <source>
        <dbReference type="SAM" id="Phobius"/>
    </source>
</evidence>
<dbReference type="PANTHER" id="PTHR32309:SF13">
    <property type="entry name" value="FERRIC ENTEROBACTIN TRANSPORT PROTEIN FEPE"/>
    <property type="match status" value="1"/>
</dbReference>
<evidence type="ECO:0000313" key="23">
    <source>
        <dbReference type="Proteomes" id="UP000515977"/>
    </source>
</evidence>
<dbReference type="InterPro" id="IPR050445">
    <property type="entry name" value="Bact_polysacc_biosynth/exp"/>
</dbReference>
<feature type="compositionally biased region" description="Basic and acidic residues" evidence="17">
    <location>
        <begin position="1"/>
        <end position="16"/>
    </location>
</feature>
<dbReference type="InterPro" id="IPR005702">
    <property type="entry name" value="Wzc-like_C"/>
</dbReference>
<evidence type="ECO:0000256" key="10">
    <source>
        <dbReference type="ARBA" id="ARBA00022777"/>
    </source>
</evidence>
<evidence type="ECO:0000256" key="3">
    <source>
        <dbReference type="ARBA" id="ARBA00008883"/>
    </source>
</evidence>
<dbReference type="EMBL" id="CP060711">
    <property type="protein sequence ID" value="QNN46981.1"/>
    <property type="molecule type" value="Genomic_DNA"/>
</dbReference>
<comment type="similarity">
    <text evidence="2">Belongs to the CpsD/CapB family.</text>
</comment>
<dbReference type="FunFam" id="3.40.50.300:FF:000527">
    <property type="entry name" value="Tyrosine-protein kinase etk"/>
    <property type="match status" value="1"/>
</dbReference>
<dbReference type="AlphaFoldDB" id="A0A7G9QUF6"/>
<dbReference type="GO" id="GO:0004715">
    <property type="term" value="F:non-membrane spanning protein tyrosine kinase activity"/>
    <property type="evidence" value="ECO:0007669"/>
    <property type="project" value="UniProtKB-EC"/>
</dbReference>
<evidence type="ECO:0000256" key="11">
    <source>
        <dbReference type="ARBA" id="ARBA00022840"/>
    </source>
</evidence>
<proteinExistence type="inferred from homology"/>
<dbReference type="InterPro" id="IPR025669">
    <property type="entry name" value="AAA_dom"/>
</dbReference>
<dbReference type="GO" id="GO:0005524">
    <property type="term" value="F:ATP binding"/>
    <property type="evidence" value="ECO:0007669"/>
    <property type="project" value="UniProtKB-KW"/>
</dbReference>
<keyword evidence="14" id="KW-0829">Tyrosine-protein kinase</keyword>
<keyword evidence="6" id="KW-0997">Cell inner membrane</keyword>
<evidence type="ECO:0000256" key="1">
    <source>
        <dbReference type="ARBA" id="ARBA00004429"/>
    </source>
</evidence>
<evidence type="ECO:0000256" key="15">
    <source>
        <dbReference type="ARBA" id="ARBA00051245"/>
    </source>
</evidence>
<accession>A0A7G9QUF6</accession>
<evidence type="ECO:0000313" key="22">
    <source>
        <dbReference type="EMBL" id="QNN46981.1"/>
    </source>
</evidence>
<keyword evidence="16" id="KW-0175">Coiled coil</keyword>
<feature type="transmembrane region" description="Helical" evidence="18">
    <location>
        <begin position="476"/>
        <end position="498"/>
    </location>
</feature>
<comment type="catalytic activity">
    <reaction evidence="15">
        <text>L-tyrosyl-[protein] + ATP = O-phospho-L-tyrosyl-[protein] + ADP + H(+)</text>
        <dbReference type="Rhea" id="RHEA:10596"/>
        <dbReference type="Rhea" id="RHEA-COMP:10136"/>
        <dbReference type="Rhea" id="RHEA-COMP:20101"/>
        <dbReference type="ChEBI" id="CHEBI:15378"/>
        <dbReference type="ChEBI" id="CHEBI:30616"/>
        <dbReference type="ChEBI" id="CHEBI:46858"/>
        <dbReference type="ChEBI" id="CHEBI:61978"/>
        <dbReference type="ChEBI" id="CHEBI:456216"/>
        <dbReference type="EC" id="2.7.10.2"/>
    </reaction>
</comment>
<dbReference type="RefSeq" id="WP_187570729.1">
    <property type="nucleotide sequence ID" value="NZ_CP060711.1"/>
</dbReference>
<feature type="region of interest" description="Disordered" evidence="17">
    <location>
        <begin position="1"/>
        <end position="29"/>
    </location>
</feature>
<evidence type="ECO:0000256" key="6">
    <source>
        <dbReference type="ARBA" id="ARBA00022519"/>
    </source>
</evidence>
<dbReference type="InterPro" id="IPR003856">
    <property type="entry name" value="LPS_length_determ_N"/>
</dbReference>
<evidence type="ECO:0000256" key="5">
    <source>
        <dbReference type="ARBA" id="ARBA00022475"/>
    </source>
</evidence>
<dbReference type="SUPFAM" id="SSF52540">
    <property type="entry name" value="P-loop containing nucleoside triphosphate hydrolases"/>
    <property type="match status" value="1"/>
</dbReference>
<keyword evidence="5" id="KW-1003">Cell membrane</keyword>